<dbReference type="GO" id="GO:0006897">
    <property type="term" value="P:endocytosis"/>
    <property type="evidence" value="ECO:0007669"/>
    <property type="project" value="UniProtKB-KW"/>
</dbReference>
<feature type="compositionally biased region" description="Low complexity" evidence="12">
    <location>
        <begin position="840"/>
        <end position="851"/>
    </location>
</feature>
<dbReference type="InterPro" id="IPR035800">
    <property type="entry name" value="Sla1_SH3_1"/>
</dbReference>
<dbReference type="STRING" id="2282107.A0A286ULK8"/>
<evidence type="ECO:0000256" key="1">
    <source>
        <dbReference type="ARBA" id="ARBA00004125"/>
    </source>
</evidence>
<evidence type="ECO:0000256" key="12">
    <source>
        <dbReference type="SAM" id="MobiDB-lite"/>
    </source>
</evidence>
<feature type="region of interest" description="Disordered" evidence="12">
    <location>
        <begin position="687"/>
        <end position="813"/>
    </location>
</feature>
<evidence type="ECO:0000256" key="4">
    <source>
        <dbReference type="ARBA" id="ARBA00007948"/>
    </source>
</evidence>
<feature type="compositionally biased region" description="Low complexity" evidence="12">
    <location>
        <begin position="877"/>
        <end position="893"/>
    </location>
</feature>
<evidence type="ECO:0000256" key="7">
    <source>
        <dbReference type="ARBA" id="ARBA00022583"/>
    </source>
</evidence>
<dbReference type="Pfam" id="PF00018">
    <property type="entry name" value="SH3_1"/>
    <property type="match status" value="2"/>
</dbReference>
<comment type="similarity">
    <text evidence="4">Belongs to the SLA1 family.</text>
</comment>
<dbReference type="InterPro" id="IPR036028">
    <property type="entry name" value="SH3-like_dom_sf"/>
</dbReference>
<dbReference type="GO" id="GO:0030674">
    <property type="term" value="F:protein-macromolecule adaptor activity"/>
    <property type="evidence" value="ECO:0007669"/>
    <property type="project" value="InterPro"/>
</dbReference>
<feature type="region of interest" description="Disordered" evidence="12">
    <location>
        <begin position="874"/>
        <end position="893"/>
    </location>
</feature>
<feature type="domain" description="SH3" evidence="13">
    <location>
        <begin position="69"/>
        <end position="130"/>
    </location>
</feature>
<comment type="subcellular location">
    <subcellularLocation>
        <location evidence="3">Cell membrane</location>
        <topology evidence="3">Peripheral membrane protein</topology>
        <orientation evidence="3">Cytoplasmic side</orientation>
    </subcellularLocation>
    <subcellularLocation>
        <location evidence="2">Cytoplasm</location>
        <location evidence="2">Cytoskeleton</location>
        <location evidence="2">Actin patch</location>
    </subcellularLocation>
    <subcellularLocation>
        <location evidence="1">Endosome membrane</location>
        <topology evidence="1">Peripheral membrane protein</topology>
        <orientation evidence="1">Cytoplasmic side</orientation>
    </subcellularLocation>
</comment>
<evidence type="ECO:0000256" key="11">
    <source>
        <dbReference type="PROSITE-ProRule" id="PRU00192"/>
    </source>
</evidence>
<dbReference type="Gene3D" id="2.30.30.700">
    <property type="entry name" value="SLA1 homology domain 1"/>
    <property type="match status" value="1"/>
</dbReference>
<feature type="region of interest" description="Disordered" evidence="12">
    <location>
        <begin position="576"/>
        <end position="600"/>
    </location>
</feature>
<feature type="compositionally biased region" description="Basic and acidic residues" evidence="12">
    <location>
        <begin position="697"/>
        <end position="706"/>
    </location>
</feature>
<dbReference type="PANTHER" id="PTHR15735">
    <property type="entry name" value="FCH AND DOUBLE SH3 DOMAINS PROTEIN"/>
    <property type="match status" value="1"/>
</dbReference>
<evidence type="ECO:0000259" key="13">
    <source>
        <dbReference type="PROSITE" id="PS50002"/>
    </source>
</evidence>
<feature type="compositionally biased region" description="Low complexity" evidence="12">
    <location>
        <begin position="736"/>
        <end position="757"/>
    </location>
</feature>
<feature type="compositionally biased region" description="Low complexity" evidence="12">
    <location>
        <begin position="780"/>
        <end position="807"/>
    </location>
</feature>
<dbReference type="GO" id="GO:0005886">
    <property type="term" value="C:plasma membrane"/>
    <property type="evidence" value="ECO:0007669"/>
    <property type="project" value="UniProtKB-SubCell"/>
</dbReference>
<protein>
    <recommendedName>
        <fullName evidence="5">Actin cytoskeleton-regulatory complex protein SLA1</fullName>
    </recommendedName>
</protein>
<feature type="compositionally biased region" description="Acidic residues" evidence="12">
    <location>
        <begin position="138"/>
        <end position="153"/>
    </location>
</feature>
<feature type="region of interest" description="Disordered" evidence="12">
    <location>
        <begin position="832"/>
        <end position="858"/>
    </location>
</feature>
<dbReference type="Pfam" id="PF03983">
    <property type="entry name" value="SHD1"/>
    <property type="match status" value="1"/>
</dbReference>
<feature type="compositionally biased region" description="Polar residues" evidence="12">
    <location>
        <begin position="709"/>
        <end position="729"/>
    </location>
</feature>
<dbReference type="EMBL" id="NBII01000003">
    <property type="protein sequence ID" value="PAV20491.1"/>
    <property type="molecule type" value="Genomic_DNA"/>
</dbReference>
<feature type="domain" description="SH3" evidence="13">
    <location>
        <begin position="6"/>
        <end position="67"/>
    </location>
</feature>
<feature type="compositionally biased region" description="Basic and acidic residues" evidence="12">
    <location>
        <begin position="454"/>
        <end position="483"/>
    </location>
</feature>
<feature type="region of interest" description="Disordered" evidence="12">
    <location>
        <begin position="130"/>
        <end position="153"/>
    </location>
</feature>
<dbReference type="PROSITE" id="PS50002">
    <property type="entry name" value="SH3"/>
    <property type="match status" value="3"/>
</dbReference>
<dbReference type="InterPro" id="IPR007131">
    <property type="entry name" value="SHD1"/>
</dbReference>
<evidence type="ECO:0000313" key="14">
    <source>
        <dbReference type="EMBL" id="PAV20491.1"/>
    </source>
</evidence>
<dbReference type="Pfam" id="PF24081">
    <property type="entry name" value="PH_SLA1"/>
    <property type="match status" value="1"/>
</dbReference>
<keyword evidence="10" id="KW-0963">Cytoplasm</keyword>
<feature type="region of interest" description="Disordered" evidence="12">
    <location>
        <begin position="904"/>
        <end position="936"/>
    </location>
</feature>
<dbReference type="OrthoDB" id="5971719at2759"/>
<feature type="compositionally biased region" description="Basic and acidic residues" evidence="12">
    <location>
        <begin position="417"/>
        <end position="445"/>
    </location>
</feature>
<dbReference type="GO" id="GO:0030479">
    <property type="term" value="C:actin cortical patch"/>
    <property type="evidence" value="ECO:0007669"/>
    <property type="project" value="UniProtKB-SubCell"/>
</dbReference>
<dbReference type="InterPro" id="IPR013761">
    <property type="entry name" value="SAM/pointed_sf"/>
</dbReference>
<keyword evidence="9" id="KW-0009">Actin-binding</keyword>
<dbReference type="Proteomes" id="UP000217199">
    <property type="component" value="Unassembled WGS sequence"/>
</dbReference>
<feature type="compositionally biased region" description="Low complexity" evidence="12">
    <location>
        <begin position="283"/>
        <end position="299"/>
    </location>
</feature>
<dbReference type="GO" id="GO:0010008">
    <property type="term" value="C:endosome membrane"/>
    <property type="evidence" value="ECO:0007669"/>
    <property type="project" value="UniProtKB-SubCell"/>
</dbReference>
<evidence type="ECO:0000256" key="9">
    <source>
        <dbReference type="ARBA" id="ARBA00023203"/>
    </source>
</evidence>
<dbReference type="GO" id="GO:0042802">
    <property type="term" value="F:identical protein binding"/>
    <property type="evidence" value="ECO:0007669"/>
    <property type="project" value="InterPro"/>
</dbReference>
<keyword evidence="15" id="KW-1185">Reference proteome</keyword>
<keyword evidence="7" id="KW-0254">Endocytosis</keyword>
<comment type="caution">
    <text evidence="14">The sequence shown here is derived from an EMBL/GenBank/DDBJ whole genome shotgun (WGS) entry which is preliminary data.</text>
</comment>
<dbReference type="InParanoid" id="A0A286ULK8"/>
<dbReference type="FunCoup" id="A0A286ULK8">
    <property type="interactions" value="195"/>
</dbReference>
<feature type="compositionally biased region" description="Low complexity" evidence="12">
    <location>
        <begin position="487"/>
        <end position="503"/>
    </location>
</feature>
<keyword evidence="6 11" id="KW-0728">SH3 domain</keyword>
<dbReference type="AlphaFoldDB" id="A0A286ULK8"/>
<feature type="region of interest" description="Disordered" evidence="12">
    <location>
        <begin position="283"/>
        <end position="347"/>
    </location>
</feature>
<name>A0A286ULK8_9AGAM</name>
<dbReference type="InterPro" id="IPR001452">
    <property type="entry name" value="SH3_domain"/>
</dbReference>
<keyword evidence="8" id="KW-0967">Endosome</keyword>
<dbReference type="PANTHER" id="PTHR15735:SF21">
    <property type="entry name" value="PROTEIN NERVOUS WRECK"/>
    <property type="match status" value="1"/>
</dbReference>
<organism evidence="14 15">
    <name type="scientific">Pyrrhoderma noxium</name>
    <dbReference type="NCBI Taxonomy" id="2282107"/>
    <lineage>
        <taxon>Eukaryota</taxon>
        <taxon>Fungi</taxon>
        <taxon>Dikarya</taxon>
        <taxon>Basidiomycota</taxon>
        <taxon>Agaricomycotina</taxon>
        <taxon>Agaricomycetes</taxon>
        <taxon>Hymenochaetales</taxon>
        <taxon>Hymenochaetaceae</taxon>
        <taxon>Pyrrhoderma</taxon>
    </lineage>
</organism>
<dbReference type="SMART" id="SM00326">
    <property type="entry name" value="SH3"/>
    <property type="match status" value="3"/>
</dbReference>
<evidence type="ECO:0000256" key="6">
    <source>
        <dbReference type="ARBA" id="ARBA00022443"/>
    </source>
</evidence>
<sequence length="1088" mass="116578">MATQTHYLAVLKAAYDYEPGSEDEIAIKEDQILFLIERTDDDWWKVKPRDADESNGGGLVPAAYVEPAEYKYLAKALYDYDASAPGELSVKEDDVLHAFDAEDGWLLVQTEKDGGKAGFVPLNYVEEATAAGTSAAEPEPEAEPEEEEEEEEPAIPAAAAIIVPPSPPRPSAPYVDPAERVAASHTTTNVPNDSIQTWAVSEVDKKGKKKKGTLGVGNGSVFFASESDKSAVQKWATKDIDASYTEKNKHVHIEILGDSPINLHYHAGSKDVAEAIIDKLDSSKAASKAAESTAGASTSPVNGSPKAKKNGVSVHFATTPPSIISPREPDPDSEGEDYVTTRDVRSKQDDGVEWVTVLYDFTADGEDELSVQEGDRCAVLEKDGDDWWKVRNSEGKEGVVPASYIELDQSGSSADTGKGEEAAKEAAERKQHEEEQRRKDTERKAKAAAAEAAEVERKRRDREKKQREEEDRRRREEQEEERRRSSRSSGSSRPSEDQGSSSRNNKARSSGDKNRSAPSPQRVRTWHDRTGQFKVDAEFLGFTNGKLRLHKTNGVVIEVPAEKMSIEDINFVNRLKNGQDGERTPRPPRALSPGTSDDEPLAVRRLSLQPEPKSKPVPPKKGRNIDWFEFFLNAGCDMDDCTRYASSFERDKIDESLLPDITAQNLRTIGLHEGDIIRVLKAIAQRKPSNGSSVLEEQMRKDEEGRPQPSRSTPPATVDLQSITTASEQITRRDSPSISLVSSPVSAVSAPPRAGSAGPTNAPPAAVVSGFDDDAWTNRPSSTQPPAAAPTQPNVVPTVSAPTATAAPVPPPTPPVTVTVRPIQTAPATVAVAPTPPATSSPAPAATTSPTGSSLARTTESDVFEQLARLSALRTQSPAVQSPSPASAPVSAVSPPIVSPHLASRVQSPTFSTPSPQPSFLSSQPTGFQPNGFAGALAPQATGFPVTGGLQQNSAFPALGIQPTGFQNGLPQQTGLPTSGPMMAQTTSYPGAFASGPFTGGRAFGAIQPNPTGFNPGFGGQAAAPPPVPPLPTNNTTNNNSPANIFAQMKSGTFGMKVLLNKATNTMHFVHSRLDGVYREQLRDTKTY</sequence>
<dbReference type="SUPFAM" id="SSF50044">
    <property type="entry name" value="SH3-domain"/>
    <property type="match status" value="3"/>
</dbReference>
<feature type="compositionally biased region" description="Low complexity" evidence="12">
    <location>
        <begin position="907"/>
        <end position="926"/>
    </location>
</feature>
<dbReference type="Pfam" id="PF14604">
    <property type="entry name" value="SH3_9"/>
    <property type="match status" value="1"/>
</dbReference>
<evidence type="ECO:0000256" key="3">
    <source>
        <dbReference type="ARBA" id="ARBA00004413"/>
    </source>
</evidence>
<dbReference type="CDD" id="cd00174">
    <property type="entry name" value="SH3"/>
    <property type="match status" value="1"/>
</dbReference>
<keyword evidence="10" id="KW-0206">Cytoskeleton</keyword>
<proteinExistence type="inferred from homology"/>
<evidence type="ECO:0000256" key="8">
    <source>
        <dbReference type="ARBA" id="ARBA00022753"/>
    </source>
</evidence>
<dbReference type="CDD" id="cd11773">
    <property type="entry name" value="SH3_Sla1p_1"/>
    <property type="match status" value="1"/>
</dbReference>
<feature type="domain" description="SH3" evidence="13">
    <location>
        <begin position="350"/>
        <end position="410"/>
    </location>
</feature>
<evidence type="ECO:0000313" key="15">
    <source>
        <dbReference type="Proteomes" id="UP000217199"/>
    </source>
</evidence>
<evidence type="ECO:0000256" key="2">
    <source>
        <dbReference type="ARBA" id="ARBA00004134"/>
    </source>
</evidence>
<dbReference type="GO" id="GO:0003779">
    <property type="term" value="F:actin binding"/>
    <property type="evidence" value="ECO:0007669"/>
    <property type="project" value="UniProtKB-KW"/>
</dbReference>
<evidence type="ECO:0000256" key="5">
    <source>
        <dbReference type="ARBA" id="ARBA00020357"/>
    </source>
</evidence>
<gene>
    <name evidence="14" type="ORF">PNOK_0311800</name>
</gene>
<dbReference type="Gene3D" id="2.30.30.40">
    <property type="entry name" value="SH3 Domains"/>
    <property type="match status" value="3"/>
</dbReference>
<dbReference type="Gene3D" id="1.10.150.50">
    <property type="entry name" value="Transcription Factor, Ets-1"/>
    <property type="match status" value="1"/>
</dbReference>
<feature type="region of interest" description="Disordered" evidence="12">
    <location>
        <begin position="391"/>
        <end position="529"/>
    </location>
</feature>
<accession>A0A286ULK8</accession>
<dbReference type="InterPro" id="IPR056996">
    <property type="entry name" value="PH_SLA1"/>
</dbReference>
<reference evidence="14 15" key="1">
    <citation type="journal article" date="2017" name="Mol. Ecol.">
        <title>Comparative and population genomic landscape of Phellinus noxius: A hypervariable fungus causing root rot in trees.</title>
        <authorList>
            <person name="Chung C.L."/>
            <person name="Lee T.J."/>
            <person name="Akiba M."/>
            <person name="Lee H.H."/>
            <person name="Kuo T.H."/>
            <person name="Liu D."/>
            <person name="Ke H.M."/>
            <person name="Yokoi T."/>
            <person name="Roa M.B."/>
            <person name="Lu M.J."/>
            <person name="Chang Y.Y."/>
            <person name="Ann P.J."/>
            <person name="Tsai J.N."/>
            <person name="Chen C.Y."/>
            <person name="Tzean S.S."/>
            <person name="Ota Y."/>
            <person name="Hattori T."/>
            <person name="Sahashi N."/>
            <person name="Liou R.F."/>
            <person name="Kikuchi T."/>
            <person name="Tsai I.J."/>
        </authorList>
    </citation>
    <scope>NUCLEOTIDE SEQUENCE [LARGE SCALE GENOMIC DNA]</scope>
    <source>
        <strain evidence="14 15">FFPRI411160</strain>
    </source>
</reference>
<evidence type="ECO:0000256" key="10">
    <source>
        <dbReference type="ARBA" id="ARBA00023212"/>
    </source>
</evidence>
<dbReference type="PRINTS" id="PR00452">
    <property type="entry name" value="SH3DOMAIN"/>
</dbReference>
<dbReference type="GO" id="GO:0043130">
    <property type="term" value="F:ubiquitin binding"/>
    <property type="evidence" value="ECO:0007669"/>
    <property type="project" value="InterPro"/>
</dbReference>